<dbReference type="InterPro" id="IPR039680">
    <property type="entry name" value="PLEKHB1/2"/>
</dbReference>
<comment type="caution">
    <text evidence="4">The sequence shown here is derived from an EMBL/GenBank/DDBJ whole genome shotgun (WGS) entry which is preliminary data.</text>
</comment>
<evidence type="ECO:0000256" key="2">
    <source>
        <dbReference type="ARBA" id="ARBA00023136"/>
    </source>
</evidence>
<dbReference type="GO" id="GO:0016020">
    <property type="term" value="C:membrane"/>
    <property type="evidence" value="ECO:0007669"/>
    <property type="project" value="UniProtKB-SubCell"/>
</dbReference>
<dbReference type="PROSITE" id="PS50003">
    <property type="entry name" value="PH_DOMAIN"/>
    <property type="match status" value="1"/>
</dbReference>
<proteinExistence type="predicted"/>
<keyword evidence="5" id="KW-1185">Reference proteome</keyword>
<keyword evidence="2" id="KW-0472">Membrane</keyword>
<dbReference type="SMART" id="SM00233">
    <property type="entry name" value="PH"/>
    <property type="match status" value="1"/>
</dbReference>
<dbReference type="EMBL" id="WJQU01000003">
    <property type="protein sequence ID" value="KAJ6638140.1"/>
    <property type="molecule type" value="Genomic_DNA"/>
</dbReference>
<evidence type="ECO:0000313" key="5">
    <source>
        <dbReference type="Proteomes" id="UP001151699"/>
    </source>
</evidence>
<dbReference type="PANTHER" id="PTHR14309">
    <property type="entry name" value="EXPRESSED PROTEIN"/>
    <property type="match status" value="1"/>
</dbReference>
<accession>A0A9Q0MUC3</accession>
<dbReference type="OrthoDB" id="5914923at2759"/>
<dbReference type="FunFam" id="2.30.29.30:FF:000503">
    <property type="entry name" value="Uncharacterized protein, isoform A"/>
    <property type="match status" value="1"/>
</dbReference>
<evidence type="ECO:0000313" key="4">
    <source>
        <dbReference type="EMBL" id="KAJ6638140.1"/>
    </source>
</evidence>
<evidence type="ECO:0000256" key="1">
    <source>
        <dbReference type="ARBA" id="ARBA00004370"/>
    </source>
</evidence>
<dbReference type="Proteomes" id="UP001151699">
    <property type="component" value="Chromosome X"/>
</dbReference>
<dbReference type="Gene3D" id="2.30.29.30">
    <property type="entry name" value="Pleckstrin-homology domain (PH domain)/Phosphotyrosine-binding domain (PTB)"/>
    <property type="match status" value="1"/>
</dbReference>
<feature type="non-terminal residue" evidence="4">
    <location>
        <position position="1"/>
    </location>
</feature>
<protein>
    <recommendedName>
        <fullName evidence="3">PH domain-containing protein</fullName>
    </recommendedName>
</protein>
<dbReference type="InterPro" id="IPR001849">
    <property type="entry name" value="PH_domain"/>
</dbReference>
<comment type="subcellular location">
    <subcellularLocation>
        <location evidence="1">Membrane</location>
    </subcellularLocation>
</comment>
<dbReference type="AlphaFoldDB" id="A0A9Q0MUC3"/>
<gene>
    <name evidence="4" type="ORF">Bhyg_10873</name>
</gene>
<reference evidence="4" key="1">
    <citation type="submission" date="2022-07" db="EMBL/GenBank/DDBJ databases">
        <authorList>
            <person name="Trinca V."/>
            <person name="Uliana J.V.C."/>
            <person name="Torres T.T."/>
            <person name="Ward R.J."/>
            <person name="Monesi N."/>
        </authorList>
    </citation>
    <scope>NUCLEOTIDE SEQUENCE</scope>
    <source>
        <strain evidence="4">HSMRA1968</strain>
        <tissue evidence="4">Whole embryos</tissue>
    </source>
</reference>
<evidence type="ECO:0000259" key="3">
    <source>
        <dbReference type="PROSITE" id="PS50003"/>
    </source>
</evidence>
<organism evidence="4 5">
    <name type="scientific">Pseudolycoriella hygida</name>
    <dbReference type="NCBI Taxonomy" id="35572"/>
    <lineage>
        <taxon>Eukaryota</taxon>
        <taxon>Metazoa</taxon>
        <taxon>Ecdysozoa</taxon>
        <taxon>Arthropoda</taxon>
        <taxon>Hexapoda</taxon>
        <taxon>Insecta</taxon>
        <taxon>Pterygota</taxon>
        <taxon>Neoptera</taxon>
        <taxon>Endopterygota</taxon>
        <taxon>Diptera</taxon>
        <taxon>Nematocera</taxon>
        <taxon>Sciaroidea</taxon>
        <taxon>Sciaridae</taxon>
        <taxon>Pseudolycoriella</taxon>
    </lineage>
</organism>
<dbReference type="GO" id="GO:0045595">
    <property type="term" value="P:regulation of cell differentiation"/>
    <property type="evidence" value="ECO:0007669"/>
    <property type="project" value="TreeGrafter"/>
</dbReference>
<dbReference type="SUPFAM" id="SSF50729">
    <property type="entry name" value="PH domain-like"/>
    <property type="match status" value="1"/>
</dbReference>
<dbReference type="PANTHER" id="PTHR14309:SF12">
    <property type="entry name" value="PH DOMAIN-CONTAINING PROTEIN"/>
    <property type="match status" value="1"/>
</dbReference>
<dbReference type="Pfam" id="PF00169">
    <property type="entry name" value="PH"/>
    <property type="match status" value="1"/>
</dbReference>
<name>A0A9Q0MUC3_9DIPT</name>
<dbReference type="InterPro" id="IPR011993">
    <property type="entry name" value="PH-like_dom_sf"/>
</dbReference>
<sequence length="544" mass="60276">MFSMCSKAPRASNVVEHGSIGKQIKGGYLLRYKRQLLWNRWAEEWVVLYDDSTMAWFTEPGRSTPAGKTLVKEAPEMLAIAHWTAQIPRRPPLPDGCNVSQLIALGSRRKKSKVYWMLAKSEQEVSEWISAITKTLPPPPQIELIVDKPHLKGVVHRPLVRIRPATSSEMSERRRKINSQYNDQVRSDAAIAVLNKNSNSDSDSKGTLACVLPWGHGWGWATLPNGVWSGEQFTTLNNFHSDSEFCSNIENGAHEAATAIIPTKSKELYESAYNSFIDWCKSKNTDSHNVDISKYVSLLAFIKRKNIGHKPKQSDILNRANFEKFIVEADEQNNLLLKVAFIIGIGDACRKIEMLKLTTDKVVDNGDHVLNTLTSKRKAAQTIFGKDEPSTSKKLVTNEFVNPESSSFGKDEPNTSKKLVTNESVNAESSSEATFEVISFTSSQVNEMSLSVVTPKVNANPPVLSNPIPAVPANIAGLTWSQCEDTFTLHALPTTHCTNMIETSSAGIYHTDTVGGFDFHSGTGIEDLGGEDFDYAMDCGDFIF</sequence>
<feature type="domain" description="PH" evidence="3">
    <location>
        <begin position="22"/>
        <end position="137"/>
    </location>
</feature>